<dbReference type="NCBIfam" id="TIGR02436">
    <property type="entry name" value="four helix bundle protein"/>
    <property type="match status" value="1"/>
</dbReference>
<gene>
    <name evidence="1" type="ORF">E8M12_05680</name>
</gene>
<dbReference type="SUPFAM" id="SSF158446">
    <property type="entry name" value="IVS-encoded protein-like"/>
    <property type="match status" value="1"/>
</dbReference>
<dbReference type="Proteomes" id="UP000307999">
    <property type="component" value="Unassembled WGS sequence"/>
</dbReference>
<keyword evidence="2" id="KW-1185">Reference proteome</keyword>
<protein>
    <submittedName>
        <fullName evidence="1">Four helix bundle protein</fullName>
    </submittedName>
</protein>
<dbReference type="InterPro" id="IPR036583">
    <property type="entry name" value="23S_rRNA_IVS_sf"/>
</dbReference>
<dbReference type="EMBL" id="SWDB01000010">
    <property type="protein sequence ID" value="TKB46117.1"/>
    <property type="molecule type" value="Genomic_DNA"/>
</dbReference>
<reference evidence="1 2" key="1">
    <citation type="submission" date="2019-04" db="EMBL/GenBank/DDBJ databases">
        <title>Thalassotalea guangxiensis sp. nov., isolated from sediment of the coastal wetland.</title>
        <authorList>
            <person name="Zheng S."/>
            <person name="Zhang D."/>
        </authorList>
    </citation>
    <scope>NUCLEOTIDE SEQUENCE [LARGE SCALE GENOMIC DNA]</scope>
    <source>
        <strain evidence="1 2">ZS-4</strain>
    </source>
</reference>
<dbReference type="Pfam" id="PF05635">
    <property type="entry name" value="23S_rRNA_IVP"/>
    <property type="match status" value="1"/>
</dbReference>
<accession>A0A4U1B6T6</accession>
<dbReference type="Gene3D" id="1.20.1440.60">
    <property type="entry name" value="23S rRNA-intervening sequence"/>
    <property type="match status" value="1"/>
</dbReference>
<dbReference type="InterPro" id="IPR012657">
    <property type="entry name" value="23S_rRNA-intervening_sequence"/>
</dbReference>
<comment type="caution">
    <text evidence="1">The sequence shown here is derived from an EMBL/GenBank/DDBJ whole genome shotgun (WGS) entry which is preliminary data.</text>
</comment>
<dbReference type="NCBIfam" id="NF008912">
    <property type="entry name" value="PRK12275.1-6"/>
    <property type="match status" value="1"/>
</dbReference>
<name>A0A4U1B6T6_9GAMM</name>
<proteinExistence type="predicted"/>
<dbReference type="AlphaFoldDB" id="A0A4U1B6T6"/>
<dbReference type="PANTHER" id="PTHR38471">
    <property type="entry name" value="FOUR HELIX BUNDLE PROTEIN"/>
    <property type="match status" value="1"/>
</dbReference>
<dbReference type="RefSeq" id="WP_136735125.1">
    <property type="nucleotide sequence ID" value="NZ_SWDB01000010.1"/>
</dbReference>
<sequence length="119" mass="13829">MYHEKLKVWQHSFELSVKIYAECEHISNWGFRDQITRSALSVPSNIAEGIEKPTLNDKKKFLYIAKGSLAEFKTQVMVGERIQYLEPEVATHLKKEIEVIDFMLTRLISSLAKNYRPKG</sequence>
<dbReference type="PANTHER" id="PTHR38471:SF2">
    <property type="entry name" value="FOUR HELIX BUNDLE PROTEIN"/>
    <property type="match status" value="1"/>
</dbReference>
<dbReference type="OrthoDB" id="160990at2"/>
<organism evidence="1 2">
    <name type="scientific">Thalassotalea mangrovi</name>
    <dbReference type="NCBI Taxonomy" id="2572245"/>
    <lineage>
        <taxon>Bacteria</taxon>
        <taxon>Pseudomonadati</taxon>
        <taxon>Pseudomonadota</taxon>
        <taxon>Gammaproteobacteria</taxon>
        <taxon>Alteromonadales</taxon>
        <taxon>Colwelliaceae</taxon>
        <taxon>Thalassotalea</taxon>
    </lineage>
</organism>
<dbReference type="CDD" id="cd16377">
    <property type="entry name" value="23S_rRNA_IVP_like"/>
    <property type="match status" value="1"/>
</dbReference>
<evidence type="ECO:0000313" key="2">
    <source>
        <dbReference type="Proteomes" id="UP000307999"/>
    </source>
</evidence>
<evidence type="ECO:0000313" key="1">
    <source>
        <dbReference type="EMBL" id="TKB46117.1"/>
    </source>
</evidence>